<accession>G3Y8D3</accession>
<protein>
    <recommendedName>
        <fullName evidence="2">HNH nuclease domain-containing protein</fullName>
    </recommendedName>
</protein>
<organism evidence="3 4">
    <name type="scientific">Aspergillus niger (strain ATCC 1015 / CBS 113.46 / FGSC A1144 / LSHB Ac4 / NCTC 3858a / NRRL 328 / USDA 3528.7)</name>
    <dbReference type="NCBI Taxonomy" id="380704"/>
    <lineage>
        <taxon>Eukaryota</taxon>
        <taxon>Fungi</taxon>
        <taxon>Dikarya</taxon>
        <taxon>Ascomycota</taxon>
        <taxon>Pezizomycotina</taxon>
        <taxon>Eurotiomycetes</taxon>
        <taxon>Eurotiomycetidae</taxon>
        <taxon>Eurotiales</taxon>
        <taxon>Aspergillaceae</taxon>
        <taxon>Aspergillus</taxon>
        <taxon>Aspergillus subgen. Circumdati</taxon>
    </lineage>
</organism>
<comment type="caution">
    <text evidence="3">The sequence shown here is derived from an EMBL/GenBank/DDBJ whole genome shotgun (WGS) entry which is preliminary data.</text>
</comment>
<proteinExistence type="predicted"/>
<evidence type="ECO:0000259" key="2">
    <source>
        <dbReference type="Pfam" id="PF13391"/>
    </source>
</evidence>
<evidence type="ECO:0000313" key="4">
    <source>
        <dbReference type="Proteomes" id="UP000009038"/>
    </source>
</evidence>
<feature type="domain" description="HNH nuclease" evidence="2">
    <location>
        <begin position="219"/>
        <end position="301"/>
    </location>
</feature>
<sequence>MSSLSGPSMGFNDPERLKLITGILESIRSYELAADIPQGTLQISTPIWFGMWLADISELQWYSREFDRDVMTTLLRHNGGSFARILTMCTYSIFAYEQMGSPRIIDLPGSGTGEKFAASQPGTGAVTPVRSMESSLANSPTASRIAPITTPAESSPAQPVAKKRKYEAMEPPSSPSISSKIKKEINRKDVSEAVSTCFPVIPFALTLTQVQCLDRDRVCIISKATDPLHAAHIIPASVCDTTTPTKKLKFLEFKALLRMFWSQETIQRWLEGKESILMSVGNLVALSPTCHTYWDRALFGLMPFRVSEDHKSMELHFYWLCGKGLPATGNSSLLINDSEGNSTISPIMMPETGQKGGRAHHVDVATPNLKLYNNDSDTVICSGDTIIITTPDPQNLQLPDEGFFALQWTLHRLAAMCAGAGWQPADRDDDEDDDDDLCLDNSVESPTPISERVSKCHLREVKKSYFQKAMADALSSWNVDHAY</sequence>
<gene>
    <name evidence="3" type="ORF">ASPNIDRAFT_45715</name>
</gene>
<name>G3Y8D3_ASPNA</name>
<evidence type="ECO:0000313" key="3">
    <source>
        <dbReference type="EMBL" id="EHA21042.1"/>
    </source>
</evidence>
<dbReference type="EMBL" id="ACJE01000015">
    <property type="protein sequence ID" value="EHA21042.1"/>
    <property type="molecule type" value="Genomic_DNA"/>
</dbReference>
<dbReference type="InterPro" id="IPR003615">
    <property type="entry name" value="HNH_nuc"/>
</dbReference>
<dbReference type="HOGENOM" id="CLU_039755_3_0_1"/>
<dbReference type="Pfam" id="PF13391">
    <property type="entry name" value="HNH_2"/>
    <property type="match status" value="1"/>
</dbReference>
<reference evidence="3 4" key="1">
    <citation type="journal article" date="2011" name="Genome Res.">
        <title>Comparative genomics of citric-acid-producing Aspergillus niger ATCC 1015 versus enzyme-producing CBS 513.88.</title>
        <authorList>
            <person name="Andersen M.R."/>
            <person name="Salazar M.P."/>
            <person name="Schaap P.J."/>
            <person name="van de Vondervoort P.J."/>
            <person name="Culley D."/>
            <person name="Thykaer J."/>
            <person name="Frisvad J.C."/>
            <person name="Nielsen K.F."/>
            <person name="Albang R."/>
            <person name="Albermann K."/>
            <person name="Berka R.M."/>
            <person name="Braus G.H."/>
            <person name="Braus-Stromeyer S.A."/>
            <person name="Corrochano L.M."/>
            <person name="Dai Z."/>
            <person name="van Dijck P.W."/>
            <person name="Hofmann G."/>
            <person name="Lasure L.L."/>
            <person name="Magnuson J.K."/>
            <person name="Menke H."/>
            <person name="Meijer M."/>
            <person name="Meijer S.L."/>
            <person name="Nielsen J.B."/>
            <person name="Nielsen M.L."/>
            <person name="van Ooyen A.J."/>
            <person name="Pel H.J."/>
            <person name="Poulsen L."/>
            <person name="Samson R.A."/>
            <person name="Stam H."/>
            <person name="Tsang A."/>
            <person name="van den Brink J.M."/>
            <person name="Atkins A."/>
            <person name="Aerts A."/>
            <person name="Shapiro H."/>
            <person name="Pangilinan J."/>
            <person name="Salamov A."/>
            <person name="Lou Y."/>
            <person name="Lindquist E."/>
            <person name="Lucas S."/>
            <person name="Grimwood J."/>
            <person name="Grigoriev I.V."/>
            <person name="Kubicek C.P."/>
            <person name="Martinez D."/>
            <person name="van Peij N.N."/>
            <person name="Roubos J.A."/>
            <person name="Nielsen J."/>
            <person name="Baker S.E."/>
        </authorList>
    </citation>
    <scope>NUCLEOTIDE SEQUENCE [LARGE SCALE GENOMIC DNA]</scope>
    <source>
        <strain evidence="4">ATCC 1015 / CBS 113.46 / FGSC A1144 / LSHB Ac4 / NCTC 3858a / NRRL 328 / USDA 3528.7</strain>
    </source>
</reference>
<dbReference type="AlphaFoldDB" id="G3Y8D3"/>
<dbReference type="OrthoDB" id="5416097at2759"/>
<evidence type="ECO:0000256" key="1">
    <source>
        <dbReference type="SAM" id="MobiDB-lite"/>
    </source>
</evidence>
<feature type="region of interest" description="Disordered" evidence="1">
    <location>
        <begin position="138"/>
        <end position="160"/>
    </location>
</feature>
<dbReference type="Proteomes" id="UP000009038">
    <property type="component" value="Unassembled WGS sequence"/>
</dbReference>
<feature type="region of interest" description="Disordered" evidence="1">
    <location>
        <begin position="422"/>
        <end position="444"/>
    </location>
</feature>
<feature type="compositionally biased region" description="Acidic residues" evidence="1">
    <location>
        <begin position="427"/>
        <end position="438"/>
    </location>
</feature>